<dbReference type="RefSeq" id="XP_017031236.1">
    <property type="nucleotide sequence ID" value="XM_017175747.3"/>
</dbReference>
<accession>A0A6P4J773</accession>
<feature type="chain" id="PRO_5028484497" description="Secreted protein" evidence="1">
    <location>
        <begin position="22"/>
        <end position="279"/>
    </location>
</feature>
<feature type="signal peptide" evidence="1">
    <location>
        <begin position="1"/>
        <end position="21"/>
    </location>
</feature>
<evidence type="ECO:0000256" key="1">
    <source>
        <dbReference type="SAM" id="SignalP"/>
    </source>
</evidence>
<keyword evidence="2" id="KW-1185">Reference proteome</keyword>
<proteinExistence type="predicted"/>
<keyword evidence="1" id="KW-0732">Signal</keyword>
<protein>
    <recommendedName>
        <fullName evidence="4">Secreted protein</fullName>
    </recommendedName>
</protein>
<dbReference type="GeneID" id="108080845"/>
<evidence type="ECO:0000313" key="2">
    <source>
        <dbReference type="Proteomes" id="UP001652661"/>
    </source>
</evidence>
<gene>
    <name evidence="3" type="primary">LOC108080845</name>
</gene>
<name>A0A6P4J773_DROKI</name>
<dbReference type="AlphaFoldDB" id="A0A6P4J773"/>
<sequence>MQIQRLLRAAIIVSLLGCVVAQATDITDSLDGYIHENQRQNDDRLKFYEYQLENFRILFAKQLEPIDVQADSMQLKLEEASDRLGPIAQIDSWTKQCVQNYSSSLPTISAARKSITSCKSPISTILNSAESTLNLLKTQYSKTLVNSLASCVKLYSTQKLNYTMCVTKAIGDNNRYTLTNQDTFNANMKSAECSANEKVRTSWLCTFKQVYSMSSAVEIAVRLVDTCIEHQTVCGSVACLSSCPHVTGIALADVRDKSTITNPFKTVSADMGCLEFRFN</sequence>
<reference evidence="3" key="2">
    <citation type="submission" date="2025-08" db="UniProtKB">
        <authorList>
            <consortium name="RefSeq"/>
        </authorList>
    </citation>
    <scope>IDENTIFICATION</scope>
    <source>
        <strain evidence="3">14028-0561.14</strain>
        <tissue evidence="3">Whole fly</tissue>
    </source>
</reference>
<dbReference type="OrthoDB" id="7999179at2759"/>
<evidence type="ECO:0000313" key="3">
    <source>
        <dbReference type="RefSeq" id="XP_017031236.1"/>
    </source>
</evidence>
<dbReference type="Proteomes" id="UP001652661">
    <property type="component" value="Chromosome 2L"/>
</dbReference>
<organism evidence="2 3">
    <name type="scientific">Drosophila kikkawai</name>
    <name type="common">Fruit fly</name>
    <dbReference type="NCBI Taxonomy" id="30033"/>
    <lineage>
        <taxon>Eukaryota</taxon>
        <taxon>Metazoa</taxon>
        <taxon>Ecdysozoa</taxon>
        <taxon>Arthropoda</taxon>
        <taxon>Hexapoda</taxon>
        <taxon>Insecta</taxon>
        <taxon>Pterygota</taxon>
        <taxon>Neoptera</taxon>
        <taxon>Endopterygota</taxon>
        <taxon>Diptera</taxon>
        <taxon>Brachycera</taxon>
        <taxon>Muscomorpha</taxon>
        <taxon>Ephydroidea</taxon>
        <taxon>Drosophilidae</taxon>
        <taxon>Drosophila</taxon>
        <taxon>Sophophora</taxon>
    </lineage>
</organism>
<reference evidence="2" key="1">
    <citation type="submission" date="2025-05" db="UniProtKB">
        <authorList>
            <consortium name="RefSeq"/>
        </authorList>
    </citation>
    <scope>NUCLEOTIDE SEQUENCE [LARGE SCALE GENOMIC DNA]</scope>
    <source>
        <strain evidence="2">14028-0561.14</strain>
    </source>
</reference>
<evidence type="ECO:0008006" key="4">
    <source>
        <dbReference type="Google" id="ProtNLM"/>
    </source>
</evidence>